<reference evidence="3" key="1">
    <citation type="submission" date="2016-10" db="EMBL/GenBank/DDBJ databases">
        <authorList>
            <person name="Varghese N."/>
            <person name="Submissions S."/>
        </authorList>
    </citation>
    <scope>NUCLEOTIDE SEQUENCE [LARGE SCALE GENOMIC DNA]</scope>
    <source>
        <strain evidence="3">DSM 44771</strain>
    </source>
</reference>
<dbReference type="AlphaFoldDB" id="A0A1I6T8F5"/>
<evidence type="ECO:0000313" key="2">
    <source>
        <dbReference type="EMBL" id="SFS85368.1"/>
    </source>
</evidence>
<dbReference type="EMBL" id="FOZX01000006">
    <property type="protein sequence ID" value="SFS85368.1"/>
    <property type="molecule type" value="Genomic_DNA"/>
</dbReference>
<keyword evidence="1" id="KW-0472">Membrane</keyword>
<evidence type="ECO:0000256" key="1">
    <source>
        <dbReference type="SAM" id="Phobius"/>
    </source>
</evidence>
<keyword evidence="1" id="KW-0812">Transmembrane</keyword>
<gene>
    <name evidence="2" type="ORF">SAMN05660874_03747</name>
</gene>
<organism evidence="2 3">
    <name type="scientific">Saccharopolyspora flava</name>
    <dbReference type="NCBI Taxonomy" id="95161"/>
    <lineage>
        <taxon>Bacteria</taxon>
        <taxon>Bacillati</taxon>
        <taxon>Actinomycetota</taxon>
        <taxon>Actinomycetes</taxon>
        <taxon>Pseudonocardiales</taxon>
        <taxon>Pseudonocardiaceae</taxon>
        <taxon>Saccharopolyspora</taxon>
    </lineage>
</organism>
<accession>A0A1I6T8F5</accession>
<keyword evidence="1" id="KW-1133">Transmembrane helix</keyword>
<keyword evidence="3" id="KW-1185">Reference proteome</keyword>
<sequence>MFREITLQVVSPGWFVGVGALLVTAVFLLTFPLRGGHGQHAGSGPGALTVWKLQKTIRDRSELSDFARYFIAVLEADRRPGTARQRARTEPPPYIGTHRRRELFHPDVVHPRVRITLSPGLVRPH</sequence>
<proteinExistence type="predicted"/>
<dbReference type="Proteomes" id="UP000198852">
    <property type="component" value="Unassembled WGS sequence"/>
</dbReference>
<evidence type="ECO:0000313" key="3">
    <source>
        <dbReference type="Proteomes" id="UP000198852"/>
    </source>
</evidence>
<protein>
    <submittedName>
        <fullName evidence="2">Uncharacterized protein</fullName>
    </submittedName>
</protein>
<name>A0A1I6T8F5_9PSEU</name>
<feature type="transmembrane region" description="Helical" evidence="1">
    <location>
        <begin position="12"/>
        <end position="31"/>
    </location>
</feature>